<name>A0A0R0KEI9_SOYBN</name>
<reference evidence="1 2" key="1">
    <citation type="journal article" date="2010" name="Nature">
        <title>Genome sequence of the palaeopolyploid soybean.</title>
        <authorList>
            <person name="Schmutz J."/>
            <person name="Cannon S.B."/>
            <person name="Schlueter J."/>
            <person name="Ma J."/>
            <person name="Mitros T."/>
            <person name="Nelson W."/>
            <person name="Hyten D.L."/>
            <person name="Song Q."/>
            <person name="Thelen J.J."/>
            <person name="Cheng J."/>
            <person name="Xu D."/>
            <person name="Hellsten U."/>
            <person name="May G.D."/>
            <person name="Yu Y."/>
            <person name="Sakurai T."/>
            <person name="Umezawa T."/>
            <person name="Bhattacharyya M.K."/>
            <person name="Sandhu D."/>
            <person name="Valliyodan B."/>
            <person name="Lindquist E."/>
            <person name="Peto M."/>
            <person name="Grant D."/>
            <person name="Shu S."/>
            <person name="Goodstein D."/>
            <person name="Barry K."/>
            <person name="Futrell-Griggs M."/>
            <person name="Abernathy B."/>
            <person name="Du J."/>
            <person name="Tian Z."/>
            <person name="Zhu L."/>
            <person name="Gill N."/>
            <person name="Joshi T."/>
            <person name="Libault M."/>
            <person name="Sethuraman A."/>
            <person name="Zhang X.-C."/>
            <person name="Shinozaki K."/>
            <person name="Nguyen H.T."/>
            <person name="Wing R.A."/>
            <person name="Cregan P."/>
            <person name="Specht J."/>
            <person name="Grimwood J."/>
            <person name="Rokhsar D."/>
            <person name="Stacey G."/>
            <person name="Shoemaker R.C."/>
            <person name="Jackson S.A."/>
        </authorList>
    </citation>
    <scope>NUCLEOTIDE SEQUENCE</scope>
    <source>
        <strain evidence="2">cv. Williams 82</strain>
        <tissue evidence="1">Callus</tissue>
    </source>
</reference>
<organism evidence="1">
    <name type="scientific">Glycine max</name>
    <name type="common">Soybean</name>
    <name type="synonym">Glycine hispida</name>
    <dbReference type="NCBI Taxonomy" id="3847"/>
    <lineage>
        <taxon>Eukaryota</taxon>
        <taxon>Viridiplantae</taxon>
        <taxon>Streptophyta</taxon>
        <taxon>Embryophyta</taxon>
        <taxon>Tracheophyta</taxon>
        <taxon>Spermatophyta</taxon>
        <taxon>Magnoliopsida</taxon>
        <taxon>eudicotyledons</taxon>
        <taxon>Gunneridae</taxon>
        <taxon>Pentapetalae</taxon>
        <taxon>rosids</taxon>
        <taxon>fabids</taxon>
        <taxon>Fabales</taxon>
        <taxon>Fabaceae</taxon>
        <taxon>Papilionoideae</taxon>
        <taxon>50 kb inversion clade</taxon>
        <taxon>NPAAA clade</taxon>
        <taxon>indigoferoid/millettioid clade</taxon>
        <taxon>Phaseoleae</taxon>
        <taxon>Glycine</taxon>
        <taxon>Glycine subgen. Soja</taxon>
    </lineage>
</organism>
<protein>
    <submittedName>
        <fullName evidence="1 2">Uncharacterized protein</fullName>
    </submittedName>
</protein>
<dbReference type="Proteomes" id="UP000008827">
    <property type="component" value="Chromosome 4"/>
</dbReference>
<sequence>MLIKNLGGPITYIVGSTYSSLLKDLNNSSFFQNRAILALTKIVDILNNYISPFIPGSCTHINIDQSSRLLCNGTCLIITKMGSYVLEAKVISRSNIGYKFYIPRLQGQSLQNVSIYLLQLIFSLE</sequence>
<dbReference type="Gramene" id="KRH62795">
    <property type="protein sequence ID" value="KRH62795"/>
    <property type="gene ID" value="GLYMA_04G132800"/>
</dbReference>
<dbReference type="AlphaFoldDB" id="A0A0R0KEI9"/>
<evidence type="ECO:0000313" key="3">
    <source>
        <dbReference type="Proteomes" id="UP000008827"/>
    </source>
</evidence>
<proteinExistence type="predicted"/>
<accession>A0A0R0KEI9</accession>
<reference evidence="2" key="2">
    <citation type="submission" date="2018-02" db="UniProtKB">
        <authorList>
            <consortium name="EnsemblPlants"/>
        </authorList>
    </citation>
    <scope>IDENTIFICATION</scope>
    <source>
        <strain evidence="2">Williams 82</strain>
    </source>
</reference>
<gene>
    <name evidence="1" type="ORF">GLYMA_04G132800</name>
</gene>
<dbReference type="EMBL" id="CM000837">
    <property type="protein sequence ID" value="KRH62795.1"/>
    <property type="molecule type" value="Genomic_DNA"/>
</dbReference>
<evidence type="ECO:0000313" key="1">
    <source>
        <dbReference type="EMBL" id="KRH62795.1"/>
    </source>
</evidence>
<dbReference type="InParanoid" id="A0A0R0KEI9"/>
<evidence type="ECO:0000313" key="2">
    <source>
        <dbReference type="EnsemblPlants" id="KRH62795"/>
    </source>
</evidence>
<dbReference type="EnsemblPlants" id="KRH62795">
    <property type="protein sequence ID" value="KRH62795"/>
    <property type="gene ID" value="GLYMA_04G132800"/>
</dbReference>
<keyword evidence="3" id="KW-1185">Reference proteome</keyword>
<reference evidence="1" key="3">
    <citation type="submission" date="2018-07" db="EMBL/GenBank/DDBJ databases">
        <title>WGS assembly of Glycine max.</title>
        <authorList>
            <person name="Schmutz J."/>
            <person name="Cannon S."/>
            <person name="Schlueter J."/>
            <person name="Ma J."/>
            <person name="Mitros T."/>
            <person name="Nelson W."/>
            <person name="Hyten D."/>
            <person name="Song Q."/>
            <person name="Thelen J."/>
            <person name="Cheng J."/>
            <person name="Xu D."/>
            <person name="Hellsten U."/>
            <person name="May G."/>
            <person name="Yu Y."/>
            <person name="Sakurai T."/>
            <person name="Umezawa T."/>
            <person name="Bhattacharyya M."/>
            <person name="Sandhu D."/>
            <person name="Valliyodan B."/>
            <person name="Lindquist E."/>
            <person name="Peto M."/>
            <person name="Grant D."/>
            <person name="Shu S."/>
            <person name="Goodstein D."/>
            <person name="Barry K."/>
            <person name="Futrell-Griggs M."/>
            <person name="Abernathy B."/>
            <person name="Du J."/>
            <person name="Tian Z."/>
            <person name="Zhu L."/>
            <person name="Gill N."/>
            <person name="Joshi T."/>
            <person name="Libault M."/>
            <person name="Sethuraman A."/>
            <person name="Zhang X."/>
            <person name="Shinozaki K."/>
            <person name="Nguyen H."/>
            <person name="Wing R."/>
            <person name="Cregan P."/>
            <person name="Specht J."/>
            <person name="Grimwood J."/>
            <person name="Rokhsar D."/>
            <person name="Stacey G."/>
            <person name="Shoemaker R."/>
            <person name="Jackson S."/>
        </authorList>
    </citation>
    <scope>NUCLEOTIDE SEQUENCE</scope>
    <source>
        <tissue evidence="1">Callus</tissue>
    </source>
</reference>